<keyword evidence="3" id="KW-1185">Reference proteome</keyword>
<evidence type="ECO:0000313" key="3">
    <source>
        <dbReference type="Proteomes" id="UP000654918"/>
    </source>
</evidence>
<gene>
    <name evidence="2" type="ORF">CPLU01_04417</name>
</gene>
<proteinExistence type="predicted"/>
<accession>A0A8H6NIY4</accession>
<evidence type="ECO:0000313" key="2">
    <source>
        <dbReference type="EMBL" id="KAF6835337.1"/>
    </source>
</evidence>
<reference evidence="2" key="1">
    <citation type="journal article" date="2020" name="Phytopathology">
        <title>Genome Sequence Resources of Colletotrichum truncatum, C. plurivorum, C. musicola, and C. sojae: Four Species Pathogenic to Soybean (Glycine max).</title>
        <authorList>
            <person name="Rogerio F."/>
            <person name="Boufleur T.R."/>
            <person name="Ciampi-Guillardi M."/>
            <person name="Sukno S.A."/>
            <person name="Thon M.R."/>
            <person name="Massola Junior N.S."/>
            <person name="Baroncelli R."/>
        </authorList>
    </citation>
    <scope>NUCLEOTIDE SEQUENCE</scope>
    <source>
        <strain evidence="2">LFN00145</strain>
    </source>
</reference>
<evidence type="ECO:0000256" key="1">
    <source>
        <dbReference type="SAM" id="MobiDB-lite"/>
    </source>
</evidence>
<sequence>MRRRAATTTLRIMSGRLIPTSGIKVTTTSTQQVEHLSQLRGHPRIAPRDIRYLLNGTALRPTQSPVRQRQEQEARGQHTKMSYAPDQLEEVKKRLGELIKEKDDKVREAEEMRPYRRELQRSELGQDVDEFGVELSSARLSCLGQELFVKRMAWNEV</sequence>
<dbReference type="AlphaFoldDB" id="A0A8H6NIY4"/>
<name>A0A8H6NIY4_9PEZI</name>
<protein>
    <submittedName>
        <fullName evidence="2">Uncharacterized protein</fullName>
    </submittedName>
</protein>
<organism evidence="2 3">
    <name type="scientific">Colletotrichum plurivorum</name>
    <dbReference type="NCBI Taxonomy" id="2175906"/>
    <lineage>
        <taxon>Eukaryota</taxon>
        <taxon>Fungi</taxon>
        <taxon>Dikarya</taxon>
        <taxon>Ascomycota</taxon>
        <taxon>Pezizomycotina</taxon>
        <taxon>Sordariomycetes</taxon>
        <taxon>Hypocreomycetidae</taxon>
        <taxon>Glomerellales</taxon>
        <taxon>Glomerellaceae</taxon>
        <taxon>Colletotrichum</taxon>
        <taxon>Colletotrichum orchidearum species complex</taxon>
    </lineage>
</organism>
<comment type="caution">
    <text evidence="2">The sequence shown here is derived from an EMBL/GenBank/DDBJ whole genome shotgun (WGS) entry which is preliminary data.</text>
</comment>
<dbReference type="EMBL" id="WIGO01000041">
    <property type="protein sequence ID" value="KAF6835337.1"/>
    <property type="molecule type" value="Genomic_DNA"/>
</dbReference>
<dbReference type="Proteomes" id="UP000654918">
    <property type="component" value="Unassembled WGS sequence"/>
</dbReference>
<feature type="region of interest" description="Disordered" evidence="1">
    <location>
        <begin position="58"/>
        <end position="83"/>
    </location>
</feature>